<evidence type="ECO:0000256" key="2">
    <source>
        <dbReference type="ARBA" id="ARBA00023125"/>
    </source>
</evidence>
<sequence length="295" mass="30626">MSTTAKKPGGGDLGGDERTNAPGAGAASAAAAGRDDSDGAVPAELVSRSGSAPRAGAASGASGATAPKRRAGRPKTSVLSRRLILETGLRLIDEVGAHGVGMRAIAKELGVRPSALYNHVAGQDELVAGVRELVSDRIPVDMFAREPWDVALAEWAVGYRRTFAAHPPTIALLAVLPLSEDSVTSRMYDTVIAALMRGGWPADRALTLMVALESFILGSALDLAADDDMLDPGPRTDVPAFSEAYRSRAERLAARGEGPAEASFQLGLRALFTGFRAEYAGLGLAPAEAGSRPRR</sequence>
<dbReference type="PROSITE" id="PS50977">
    <property type="entry name" value="HTH_TETR_2"/>
    <property type="match status" value="1"/>
</dbReference>
<dbReference type="InterPro" id="IPR001647">
    <property type="entry name" value="HTH_TetR"/>
</dbReference>
<dbReference type="OrthoDB" id="3432043at2"/>
<dbReference type="PANTHER" id="PTHR30055:SF151">
    <property type="entry name" value="TRANSCRIPTIONAL REGULATORY PROTEIN"/>
    <property type="match status" value="1"/>
</dbReference>
<dbReference type="PRINTS" id="PR00400">
    <property type="entry name" value="TETREPRESSOR"/>
</dbReference>
<dbReference type="InterPro" id="IPR036271">
    <property type="entry name" value="Tet_transcr_reg_TetR-rel_C_sf"/>
</dbReference>
<dbReference type="Proteomes" id="UP000291832">
    <property type="component" value="Unassembled WGS sequence"/>
</dbReference>
<evidence type="ECO:0000256" key="1">
    <source>
        <dbReference type="ARBA" id="ARBA00023015"/>
    </source>
</evidence>
<comment type="caution">
    <text evidence="7">The sequence shown here is derived from an EMBL/GenBank/DDBJ whole genome shotgun (WGS) entry which is preliminary data.</text>
</comment>
<dbReference type="GO" id="GO:0003700">
    <property type="term" value="F:DNA-binding transcription factor activity"/>
    <property type="evidence" value="ECO:0007669"/>
    <property type="project" value="TreeGrafter"/>
</dbReference>
<feature type="compositionally biased region" description="Low complexity" evidence="5">
    <location>
        <begin position="21"/>
        <end position="32"/>
    </location>
</feature>
<dbReference type="InterPro" id="IPR050109">
    <property type="entry name" value="HTH-type_TetR-like_transc_reg"/>
</dbReference>
<dbReference type="GO" id="GO:0045892">
    <property type="term" value="P:negative regulation of DNA-templated transcription"/>
    <property type="evidence" value="ECO:0007669"/>
    <property type="project" value="InterPro"/>
</dbReference>
<dbReference type="Gene3D" id="1.10.357.10">
    <property type="entry name" value="Tetracycline Repressor, domain 2"/>
    <property type="match status" value="1"/>
</dbReference>
<dbReference type="InterPro" id="IPR003012">
    <property type="entry name" value="Tet_transcr_reg_TetR"/>
</dbReference>
<dbReference type="AlphaFoldDB" id="A0A4Q7TSC3"/>
<feature type="compositionally biased region" description="Low complexity" evidence="5">
    <location>
        <begin position="47"/>
        <end position="66"/>
    </location>
</feature>
<dbReference type="GO" id="GO:0000976">
    <property type="term" value="F:transcription cis-regulatory region binding"/>
    <property type="evidence" value="ECO:0007669"/>
    <property type="project" value="TreeGrafter"/>
</dbReference>
<dbReference type="SUPFAM" id="SSF48498">
    <property type="entry name" value="Tetracyclin repressor-like, C-terminal domain"/>
    <property type="match status" value="1"/>
</dbReference>
<keyword evidence="3" id="KW-0804">Transcription</keyword>
<evidence type="ECO:0000313" key="7">
    <source>
        <dbReference type="EMBL" id="RZT62820.1"/>
    </source>
</evidence>
<evidence type="ECO:0000256" key="4">
    <source>
        <dbReference type="PROSITE-ProRule" id="PRU00335"/>
    </source>
</evidence>
<feature type="region of interest" description="Disordered" evidence="5">
    <location>
        <begin position="1"/>
        <end position="77"/>
    </location>
</feature>
<keyword evidence="8" id="KW-1185">Reference proteome</keyword>
<feature type="DNA-binding region" description="H-T-H motif" evidence="4">
    <location>
        <begin position="101"/>
        <end position="120"/>
    </location>
</feature>
<dbReference type="PANTHER" id="PTHR30055">
    <property type="entry name" value="HTH-TYPE TRANSCRIPTIONAL REGULATOR RUTR"/>
    <property type="match status" value="1"/>
</dbReference>
<protein>
    <submittedName>
        <fullName evidence="7">TetR family transcriptional regulator</fullName>
    </submittedName>
</protein>
<keyword evidence="2 4" id="KW-0238">DNA-binding</keyword>
<dbReference type="SUPFAM" id="SSF46689">
    <property type="entry name" value="Homeodomain-like"/>
    <property type="match status" value="1"/>
</dbReference>
<evidence type="ECO:0000256" key="5">
    <source>
        <dbReference type="SAM" id="MobiDB-lite"/>
    </source>
</evidence>
<keyword evidence="1" id="KW-0805">Transcription regulation</keyword>
<gene>
    <name evidence="7" type="ORF">EV139_2526</name>
</gene>
<dbReference type="GO" id="GO:0046677">
    <property type="term" value="P:response to antibiotic"/>
    <property type="evidence" value="ECO:0007669"/>
    <property type="project" value="InterPro"/>
</dbReference>
<accession>A0A4Q7TSC3</accession>
<organism evidence="7 8">
    <name type="scientific">Leucobacter luti</name>
    <dbReference type="NCBI Taxonomy" id="340320"/>
    <lineage>
        <taxon>Bacteria</taxon>
        <taxon>Bacillati</taxon>
        <taxon>Actinomycetota</taxon>
        <taxon>Actinomycetes</taxon>
        <taxon>Micrococcales</taxon>
        <taxon>Microbacteriaceae</taxon>
        <taxon>Leucobacter</taxon>
    </lineage>
</organism>
<evidence type="ECO:0000256" key="3">
    <source>
        <dbReference type="ARBA" id="ARBA00023163"/>
    </source>
</evidence>
<evidence type="ECO:0000259" key="6">
    <source>
        <dbReference type="PROSITE" id="PS50977"/>
    </source>
</evidence>
<dbReference type="InterPro" id="IPR009057">
    <property type="entry name" value="Homeodomain-like_sf"/>
</dbReference>
<feature type="domain" description="HTH tetR-type" evidence="6">
    <location>
        <begin position="78"/>
        <end position="138"/>
    </location>
</feature>
<dbReference type="RefSeq" id="WP_130454689.1">
    <property type="nucleotide sequence ID" value="NZ_QYAG01000002.1"/>
</dbReference>
<evidence type="ECO:0000313" key="8">
    <source>
        <dbReference type="Proteomes" id="UP000291832"/>
    </source>
</evidence>
<dbReference type="Pfam" id="PF00440">
    <property type="entry name" value="TetR_N"/>
    <property type="match status" value="1"/>
</dbReference>
<reference evidence="7 8" key="1">
    <citation type="journal article" date="2015" name="Stand. Genomic Sci.">
        <title>Genomic Encyclopedia of Bacterial and Archaeal Type Strains, Phase III: the genomes of soil and plant-associated and newly described type strains.</title>
        <authorList>
            <person name="Whitman W.B."/>
            <person name="Woyke T."/>
            <person name="Klenk H.P."/>
            <person name="Zhou Y."/>
            <person name="Lilburn T.G."/>
            <person name="Beck B.J."/>
            <person name="De Vos P."/>
            <person name="Vandamme P."/>
            <person name="Eisen J.A."/>
            <person name="Garrity G."/>
            <person name="Hugenholtz P."/>
            <person name="Kyrpides N.C."/>
        </authorList>
    </citation>
    <scope>NUCLEOTIDE SEQUENCE [LARGE SCALE GENOMIC DNA]</scope>
    <source>
        <strain evidence="7 8">RF6</strain>
    </source>
</reference>
<proteinExistence type="predicted"/>
<name>A0A4Q7TSC3_9MICO</name>
<dbReference type="EMBL" id="SHKI01000006">
    <property type="protein sequence ID" value="RZT62820.1"/>
    <property type="molecule type" value="Genomic_DNA"/>
</dbReference>